<proteinExistence type="predicted"/>
<organism evidence="1">
    <name type="scientific">marine sediment metagenome</name>
    <dbReference type="NCBI Taxonomy" id="412755"/>
    <lineage>
        <taxon>unclassified sequences</taxon>
        <taxon>metagenomes</taxon>
        <taxon>ecological metagenomes</taxon>
    </lineage>
</organism>
<dbReference type="EMBL" id="BARU01019115">
    <property type="protein sequence ID" value="GAH49119.1"/>
    <property type="molecule type" value="Genomic_DNA"/>
</dbReference>
<reference evidence="1" key="1">
    <citation type="journal article" date="2014" name="Front. Microbiol.">
        <title>High frequency of phylogenetically diverse reductive dehalogenase-homologous genes in deep subseafloor sedimentary metagenomes.</title>
        <authorList>
            <person name="Kawai M."/>
            <person name="Futagami T."/>
            <person name="Toyoda A."/>
            <person name="Takaki Y."/>
            <person name="Nishi S."/>
            <person name="Hori S."/>
            <person name="Arai W."/>
            <person name="Tsubouchi T."/>
            <person name="Morono Y."/>
            <person name="Uchiyama I."/>
            <person name="Ito T."/>
            <person name="Fujiyama A."/>
            <person name="Inagaki F."/>
            <person name="Takami H."/>
        </authorList>
    </citation>
    <scope>NUCLEOTIDE SEQUENCE</scope>
    <source>
        <strain evidence="1">Expedition CK06-06</strain>
    </source>
</reference>
<name>X1H5J2_9ZZZZ</name>
<feature type="non-terminal residue" evidence="1">
    <location>
        <position position="1"/>
    </location>
</feature>
<dbReference type="CDD" id="cd15482">
    <property type="entry name" value="Sialidase_non-viral"/>
    <property type="match status" value="1"/>
</dbReference>
<dbReference type="SUPFAM" id="SSF50939">
    <property type="entry name" value="Sialidases"/>
    <property type="match status" value="1"/>
</dbReference>
<evidence type="ECO:0000313" key="1">
    <source>
        <dbReference type="EMBL" id="GAH49119.1"/>
    </source>
</evidence>
<dbReference type="InterPro" id="IPR036278">
    <property type="entry name" value="Sialidase_sf"/>
</dbReference>
<feature type="non-terminal residue" evidence="1">
    <location>
        <position position="290"/>
    </location>
</feature>
<dbReference type="Gene3D" id="2.120.10.10">
    <property type="match status" value="1"/>
</dbReference>
<dbReference type="AlphaFoldDB" id="X1H5J2"/>
<comment type="caution">
    <text evidence="1">The sequence shown here is derived from an EMBL/GenBank/DDBJ whole genome shotgun (WGS) entry which is preliminary data.</text>
</comment>
<accession>X1H5J2</accession>
<sequence length="290" mass="32145">DYKQYNFSIRKSVWTEQNGFYGTNPFLGAGLTDKSTSIFIRFKLKVPIGAPGGIYNQSNWKVYIGYDTKPWYDTGSVANLAKLAAANFHAHCIIQCNNGDLYVSHYNYSTHGDGGNVSSHRSTDGGVTWVVDSDIWKIGSEAVPYGATGSSLGIAPNGTLVCLLQTRTAYATTNYFGLRFKLSYDNGATWIDKGWLNTTNPNATRHVSSKVVTVDNTMYAPVYTDAWAGARRLFTVYVSDDNGSSWSKKGEVFNTSVNDFSYATITTMANGSFMYYIHHSTNLWNYYSIS</sequence>
<gene>
    <name evidence="1" type="ORF">S03H2_31522</name>
</gene>
<protein>
    <submittedName>
        <fullName evidence="1">Uncharacterized protein</fullName>
    </submittedName>
</protein>